<organism evidence="3 4">
    <name type="scientific">Corynebacterium casei LMG S-19264</name>
    <dbReference type="NCBI Taxonomy" id="1285583"/>
    <lineage>
        <taxon>Bacteria</taxon>
        <taxon>Bacillati</taxon>
        <taxon>Actinomycetota</taxon>
        <taxon>Actinomycetes</taxon>
        <taxon>Mycobacteriales</taxon>
        <taxon>Corynebacteriaceae</taxon>
        <taxon>Corynebacterium</taxon>
    </lineage>
</organism>
<dbReference type="Pfam" id="PF01569">
    <property type="entry name" value="PAP2"/>
    <property type="match status" value="1"/>
</dbReference>
<keyword evidence="4" id="KW-1185">Reference proteome</keyword>
<protein>
    <submittedName>
        <fullName evidence="3">Integral membrane protein</fullName>
    </submittedName>
</protein>
<dbReference type="RefSeq" id="WP_006823295.1">
    <property type="nucleotide sequence ID" value="NZ_CP004350.1"/>
</dbReference>
<feature type="transmembrane region" description="Helical" evidence="1">
    <location>
        <begin position="20"/>
        <end position="39"/>
    </location>
</feature>
<reference evidence="4" key="1">
    <citation type="submission" date="2013-02" db="EMBL/GenBank/DDBJ databases">
        <title>The complete genome sequence of Corynebacterium casei LMG S-19264 (=DSM 44701).</title>
        <authorList>
            <person name="Ruckert C."/>
            <person name="Albersmeier A."/>
            <person name="Kalinowski J."/>
        </authorList>
    </citation>
    <scope>NUCLEOTIDE SEQUENCE [LARGE SCALE GENOMIC DNA]</scope>
    <source>
        <strain evidence="4">LMG S-19264</strain>
    </source>
</reference>
<dbReference type="PANTHER" id="PTHR14969">
    <property type="entry name" value="SPHINGOSINE-1-PHOSPHATE PHOSPHOHYDROLASE"/>
    <property type="match status" value="1"/>
</dbReference>
<name>A0ABM5PMX2_9CORY</name>
<dbReference type="Gene3D" id="1.20.144.10">
    <property type="entry name" value="Phosphatidic acid phosphatase type 2/haloperoxidase"/>
    <property type="match status" value="1"/>
</dbReference>
<gene>
    <name evidence="3" type="ORF">CCASEI_03170</name>
</gene>
<evidence type="ECO:0000313" key="4">
    <source>
        <dbReference type="Proteomes" id="UP000019226"/>
    </source>
</evidence>
<dbReference type="SMART" id="SM00014">
    <property type="entry name" value="acidPPc"/>
    <property type="match status" value="1"/>
</dbReference>
<keyword evidence="1" id="KW-0472">Membrane</keyword>
<accession>A0ABM5PMX2</accession>
<feature type="transmembrane region" description="Helical" evidence="1">
    <location>
        <begin position="46"/>
        <end position="68"/>
    </location>
</feature>
<dbReference type="PANTHER" id="PTHR14969:SF13">
    <property type="entry name" value="AT30094P"/>
    <property type="match status" value="1"/>
</dbReference>
<dbReference type="GeneID" id="82876820"/>
<feature type="transmembrane region" description="Helical" evidence="1">
    <location>
        <begin position="145"/>
        <end position="167"/>
    </location>
</feature>
<dbReference type="EMBL" id="CP004350">
    <property type="protein sequence ID" value="AHI19214.1"/>
    <property type="molecule type" value="Genomic_DNA"/>
</dbReference>
<evidence type="ECO:0000256" key="1">
    <source>
        <dbReference type="SAM" id="Phobius"/>
    </source>
</evidence>
<dbReference type="InterPro" id="IPR036938">
    <property type="entry name" value="PAP2/HPO_sf"/>
</dbReference>
<evidence type="ECO:0000259" key="2">
    <source>
        <dbReference type="SMART" id="SM00014"/>
    </source>
</evidence>
<dbReference type="CDD" id="cd03392">
    <property type="entry name" value="PAP2_like_2"/>
    <property type="match status" value="1"/>
</dbReference>
<keyword evidence="1" id="KW-1133">Transmembrane helix</keyword>
<feature type="transmembrane region" description="Helical" evidence="1">
    <location>
        <begin position="115"/>
        <end position="139"/>
    </location>
</feature>
<sequence>MASNHSPDIFAEIVAGFSTAMSPRYLAVVVLIVAGIAMFNKVSPWLAAYVPASLILAQAITTVLKYTINRPRPPVQEQLVYTYDPSFPSGHSSAAFAIATAVIVLLATKTWRAKYPWAVAIMVIVGASASAASRIYLGVHWLSDVIAGTGIGIAAALSVWAAGSYVYRRRPRVR</sequence>
<dbReference type="SUPFAM" id="SSF48317">
    <property type="entry name" value="Acid phosphatase/Vanadium-dependent haloperoxidase"/>
    <property type="match status" value="1"/>
</dbReference>
<dbReference type="InterPro" id="IPR000326">
    <property type="entry name" value="PAP2/HPO"/>
</dbReference>
<dbReference type="Proteomes" id="UP000019226">
    <property type="component" value="Chromosome"/>
</dbReference>
<feature type="transmembrane region" description="Helical" evidence="1">
    <location>
        <begin position="88"/>
        <end position="108"/>
    </location>
</feature>
<feature type="domain" description="Phosphatidic acid phosphatase type 2/haloperoxidase" evidence="2">
    <location>
        <begin position="47"/>
        <end position="160"/>
    </location>
</feature>
<evidence type="ECO:0000313" key="3">
    <source>
        <dbReference type="EMBL" id="AHI19214.1"/>
    </source>
</evidence>
<proteinExistence type="predicted"/>
<keyword evidence="1" id="KW-0812">Transmembrane</keyword>